<dbReference type="AlphaFoldDB" id="A0AA44QAH6"/>
<keyword evidence="1" id="KW-1133">Transmembrane helix</keyword>
<organism evidence="2 3">
    <name type="scientific">Bacillus cereus</name>
    <dbReference type="NCBI Taxonomy" id="1396"/>
    <lineage>
        <taxon>Bacteria</taxon>
        <taxon>Bacillati</taxon>
        <taxon>Bacillota</taxon>
        <taxon>Bacilli</taxon>
        <taxon>Bacillales</taxon>
        <taxon>Bacillaceae</taxon>
        <taxon>Bacillus</taxon>
        <taxon>Bacillus cereus group</taxon>
    </lineage>
</organism>
<gene>
    <name evidence="2" type="ORF">COK38_11850</name>
</gene>
<feature type="transmembrane region" description="Helical" evidence="1">
    <location>
        <begin position="216"/>
        <end position="239"/>
    </location>
</feature>
<sequence>MKKKWFIFALGLIFFLFSSPVSIRIIMEITHNSNFHARYDMKTVSEVVLVHPSPTDYSFYGTTINTSHIEKDTKYTIDDWDNKLVTSDILITINETTIETLKDFKVRINDEGFAKYYGNVEYWLVTDKVKNEKSFIIVMKKTNIDFDTVYDITDAHLNQLEFRTYTVSTDGKIKKQDFSFTDRDPLQTKLMFGISPIGVGYYTNDLHSMPSLFFPILYPFGIWIIGLILLFYSIPLIVLKKQSWKSEKKH</sequence>
<comment type="caution">
    <text evidence="2">The sequence shown here is derived from an EMBL/GenBank/DDBJ whole genome shotgun (WGS) entry which is preliminary data.</text>
</comment>
<dbReference type="EMBL" id="NVBO01000089">
    <property type="protein sequence ID" value="PFS01372.1"/>
    <property type="molecule type" value="Genomic_DNA"/>
</dbReference>
<accession>A0AA44QAH6</accession>
<proteinExistence type="predicted"/>
<dbReference type="RefSeq" id="WP_000731140.1">
    <property type="nucleotide sequence ID" value="NZ_NTUG01000037.1"/>
</dbReference>
<evidence type="ECO:0000313" key="2">
    <source>
        <dbReference type="EMBL" id="PFS01372.1"/>
    </source>
</evidence>
<evidence type="ECO:0000313" key="3">
    <source>
        <dbReference type="Proteomes" id="UP000226357"/>
    </source>
</evidence>
<reference evidence="2 3" key="1">
    <citation type="submission" date="2017-09" db="EMBL/GenBank/DDBJ databases">
        <title>Large-scale bioinformatics analysis of Bacillus genomes uncovers conserved roles of natural products in bacterial physiology.</title>
        <authorList>
            <consortium name="Agbiome Team Llc"/>
            <person name="Bleich R.M."/>
            <person name="Grubbs K.J."/>
            <person name="Santa Maria K.C."/>
            <person name="Allen S.E."/>
            <person name="Farag S."/>
            <person name="Shank E.A."/>
            <person name="Bowers A."/>
        </authorList>
    </citation>
    <scope>NUCLEOTIDE SEQUENCE [LARGE SCALE GENOMIC DNA]</scope>
    <source>
        <strain evidence="2 3">AFS067272</strain>
    </source>
</reference>
<keyword evidence="1" id="KW-0812">Transmembrane</keyword>
<keyword evidence="1" id="KW-0472">Membrane</keyword>
<evidence type="ECO:0000256" key="1">
    <source>
        <dbReference type="SAM" id="Phobius"/>
    </source>
</evidence>
<dbReference type="Proteomes" id="UP000226357">
    <property type="component" value="Unassembled WGS sequence"/>
</dbReference>
<protein>
    <submittedName>
        <fullName evidence="2">Uncharacterized protein</fullName>
    </submittedName>
</protein>
<name>A0AA44QAH6_BACCE</name>